<keyword evidence="2" id="KW-1185">Reference proteome</keyword>
<protein>
    <submittedName>
        <fullName evidence="1">Uncharacterized protein</fullName>
    </submittedName>
</protein>
<dbReference type="EMBL" id="QWLV01000001">
    <property type="protein sequence ID" value="RHW18624.1"/>
    <property type="molecule type" value="Genomic_DNA"/>
</dbReference>
<reference evidence="1 2" key="1">
    <citation type="submission" date="2018-08" db="EMBL/GenBank/DDBJ databases">
        <title>The multiple taxonomic identification of Sphingomonas gilva.</title>
        <authorList>
            <person name="Zhu D."/>
            <person name="Zheng S."/>
        </authorList>
    </citation>
    <scope>NUCLEOTIDE SEQUENCE [LARGE SCALE GENOMIC DNA]</scope>
    <source>
        <strain evidence="1 2">ZDH117</strain>
    </source>
</reference>
<organism evidence="1 2">
    <name type="scientific">Sphingomonas gilva</name>
    <dbReference type="NCBI Taxonomy" id="2305907"/>
    <lineage>
        <taxon>Bacteria</taxon>
        <taxon>Pseudomonadati</taxon>
        <taxon>Pseudomonadota</taxon>
        <taxon>Alphaproteobacteria</taxon>
        <taxon>Sphingomonadales</taxon>
        <taxon>Sphingomonadaceae</taxon>
        <taxon>Sphingomonas</taxon>
    </lineage>
</organism>
<accession>A0A396RPW0</accession>
<name>A0A396RPW0_9SPHN</name>
<sequence length="317" mass="32711">MIAPVADALVGAALATGGRLTARAQAVAFALDEIGDIDIPEPLAARIDRAQLRALATLYLAADLEAAGIVPAVDALAGLASTGAASLDLGEAQALVAGWWRRRNERAGGPERNAFFSRLFGTANGPVAADADRNYQFEDCMLELCEALYKLDELSGGDPYGGAAQQARVRAAARRLTQNLAAASGGIAAFMAAEIIAMLKEAFAIVGHPDLRRTFAARDLWDVVGGIARLARQRFEPAGPYLRRGKAGMTVIAWLAEVADRLGGAGGPNVVIGHPVVGSAIDWIEATLDIGESSAALAPAQPVPAAEAASPWAALGA</sequence>
<proteinExistence type="predicted"/>
<dbReference type="Proteomes" id="UP000266693">
    <property type="component" value="Unassembled WGS sequence"/>
</dbReference>
<gene>
    <name evidence="1" type="ORF">D1610_00145</name>
</gene>
<comment type="caution">
    <text evidence="1">The sequence shown here is derived from an EMBL/GenBank/DDBJ whole genome shotgun (WGS) entry which is preliminary data.</text>
</comment>
<evidence type="ECO:0000313" key="2">
    <source>
        <dbReference type="Proteomes" id="UP000266693"/>
    </source>
</evidence>
<dbReference type="AlphaFoldDB" id="A0A396RPW0"/>
<evidence type="ECO:0000313" key="1">
    <source>
        <dbReference type="EMBL" id="RHW18624.1"/>
    </source>
</evidence>